<gene>
    <name evidence="1" type="ORF">I306_03614</name>
</gene>
<name>A0ABR5BUN5_9TREE</name>
<sequence>MDRCYQIQLKVYIDFYYGYNRNIVVYAHSKQSAKFTINGGGCRLRKTSFTQEVDGSKYGVCGVRNIATNIK</sequence>
<accession>A0ABR5BUN5</accession>
<dbReference type="Proteomes" id="UP000054272">
    <property type="component" value="Unassembled WGS sequence"/>
</dbReference>
<evidence type="ECO:0000313" key="1">
    <source>
        <dbReference type="EMBL" id="KIR79341.1"/>
    </source>
</evidence>
<evidence type="ECO:0000313" key="2">
    <source>
        <dbReference type="Proteomes" id="UP000054272"/>
    </source>
</evidence>
<keyword evidence="2" id="KW-1185">Reference proteome</keyword>
<organism evidence="1 2">
    <name type="scientific">Cryptococcus gattii EJB2</name>
    <dbReference type="NCBI Taxonomy" id="1296103"/>
    <lineage>
        <taxon>Eukaryota</taxon>
        <taxon>Fungi</taxon>
        <taxon>Dikarya</taxon>
        <taxon>Basidiomycota</taxon>
        <taxon>Agaricomycotina</taxon>
        <taxon>Tremellomycetes</taxon>
        <taxon>Tremellales</taxon>
        <taxon>Cryptococcaceae</taxon>
        <taxon>Cryptococcus</taxon>
        <taxon>Cryptococcus gattii species complex</taxon>
    </lineage>
</organism>
<proteinExistence type="predicted"/>
<protein>
    <submittedName>
        <fullName evidence="1">Uncharacterized protein</fullName>
    </submittedName>
</protein>
<dbReference type="EMBL" id="KN848685">
    <property type="protein sequence ID" value="KIR79341.1"/>
    <property type="molecule type" value="Genomic_DNA"/>
</dbReference>
<reference evidence="1 2" key="1">
    <citation type="submission" date="2015-01" db="EMBL/GenBank/DDBJ databases">
        <title>The Genome Sequence of Cryptococcus gattii EJB2.</title>
        <authorList>
            <consortium name="The Broad Institute Genomics Platform"/>
            <person name="Cuomo C."/>
            <person name="Litvintseva A."/>
            <person name="Chen Y."/>
            <person name="Heitman J."/>
            <person name="Sun S."/>
            <person name="Springer D."/>
            <person name="Dromer F."/>
            <person name="Young S."/>
            <person name="Zeng Q."/>
            <person name="Gargeya S."/>
            <person name="Abouelleil A."/>
            <person name="Alvarado L."/>
            <person name="Chapman S.B."/>
            <person name="Gainer-Dewar J."/>
            <person name="Goldberg J."/>
            <person name="Griggs A."/>
            <person name="Gujja S."/>
            <person name="Hansen M."/>
            <person name="Howarth C."/>
            <person name="Imamovic A."/>
            <person name="Larimer J."/>
            <person name="Murphy C."/>
            <person name="Naylor J."/>
            <person name="Pearson M."/>
            <person name="Priest M."/>
            <person name="Roberts A."/>
            <person name="Saif S."/>
            <person name="Shea T."/>
            <person name="Sykes S."/>
            <person name="Wortman J."/>
            <person name="Nusbaum C."/>
            <person name="Birren B."/>
        </authorList>
    </citation>
    <scope>NUCLEOTIDE SEQUENCE [LARGE SCALE GENOMIC DNA]</scope>
    <source>
        <strain evidence="1 2">EJB2</strain>
    </source>
</reference>